<keyword evidence="3" id="KW-1185">Reference proteome</keyword>
<comment type="caution">
    <text evidence="2">The sequence shown here is derived from an EMBL/GenBank/DDBJ whole genome shotgun (WGS) entry which is preliminary data.</text>
</comment>
<accession>A0A9P5S0Z4</accession>
<organism evidence="2 3">
    <name type="scientific">Linnemannia schmuckeri</name>
    <dbReference type="NCBI Taxonomy" id="64567"/>
    <lineage>
        <taxon>Eukaryota</taxon>
        <taxon>Fungi</taxon>
        <taxon>Fungi incertae sedis</taxon>
        <taxon>Mucoromycota</taxon>
        <taxon>Mortierellomycotina</taxon>
        <taxon>Mortierellomycetes</taxon>
        <taxon>Mortierellales</taxon>
        <taxon>Mortierellaceae</taxon>
        <taxon>Linnemannia</taxon>
    </lineage>
</organism>
<sequence>MSDQQPGCKIGRYTIKCSTHGAHRCRRSTTNAASSLFKSPEEAVAATANKPIDSKQTTDITGKAAN</sequence>
<name>A0A9P5S0Z4_9FUNG</name>
<protein>
    <submittedName>
        <fullName evidence="2">Uncharacterized protein</fullName>
    </submittedName>
</protein>
<evidence type="ECO:0000313" key="3">
    <source>
        <dbReference type="Proteomes" id="UP000748756"/>
    </source>
</evidence>
<reference evidence="2" key="1">
    <citation type="journal article" date="2020" name="Fungal Divers.">
        <title>Resolving the Mortierellaceae phylogeny through synthesis of multi-gene phylogenetics and phylogenomics.</title>
        <authorList>
            <person name="Vandepol N."/>
            <person name="Liber J."/>
            <person name="Desiro A."/>
            <person name="Na H."/>
            <person name="Kennedy M."/>
            <person name="Barry K."/>
            <person name="Grigoriev I.V."/>
            <person name="Miller A.N."/>
            <person name="O'Donnell K."/>
            <person name="Stajich J.E."/>
            <person name="Bonito G."/>
        </authorList>
    </citation>
    <scope>NUCLEOTIDE SEQUENCE</scope>
    <source>
        <strain evidence="2">NRRL 6426</strain>
    </source>
</reference>
<proteinExistence type="predicted"/>
<evidence type="ECO:0000313" key="2">
    <source>
        <dbReference type="EMBL" id="KAF9150923.1"/>
    </source>
</evidence>
<feature type="region of interest" description="Disordered" evidence="1">
    <location>
        <begin position="47"/>
        <end position="66"/>
    </location>
</feature>
<gene>
    <name evidence="2" type="ORF">BG015_007252</name>
</gene>
<dbReference type="AlphaFoldDB" id="A0A9P5S0Z4"/>
<dbReference type="EMBL" id="JAAAUQ010000368">
    <property type="protein sequence ID" value="KAF9150923.1"/>
    <property type="molecule type" value="Genomic_DNA"/>
</dbReference>
<dbReference type="Proteomes" id="UP000748756">
    <property type="component" value="Unassembled WGS sequence"/>
</dbReference>
<evidence type="ECO:0000256" key="1">
    <source>
        <dbReference type="SAM" id="MobiDB-lite"/>
    </source>
</evidence>